<sequence>MELFLEVIAGAAVIWWLCRCAVRSRRDRQAGPPASGSHDAGVWVNPGRWAQIVAELDPEDRERRPGRPE</sequence>
<reference evidence="1 2" key="1">
    <citation type="submission" date="2021-01" db="EMBL/GenBank/DDBJ databases">
        <title>Whole genome shotgun sequence of Planobispora siamensis NBRC 107568.</title>
        <authorList>
            <person name="Komaki H."/>
            <person name="Tamura T."/>
        </authorList>
    </citation>
    <scope>NUCLEOTIDE SEQUENCE [LARGE SCALE GENOMIC DNA]</scope>
    <source>
        <strain evidence="1 2">NBRC 107568</strain>
    </source>
</reference>
<keyword evidence="2" id="KW-1185">Reference proteome</keyword>
<name>A0A8J3SM48_9ACTN</name>
<organism evidence="1 2">
    <name type="scientific">Planobispora siamensis</name>
    <dbReference type="NCBI Taxonomy" id="936338"/>
    <lineage>
        <taxon>Bacteria</taxon>
        <taxon>Bacillati</taxon>
        <taxon>Actinomycetota</taxon>
        <taxon>Actinomycetes</taxon>
        <taxon>Streptosporangiales</taxon>
        <taxon>Streptosporangiaceae</taxon>
        <taxon>Planobispora</taxon>
    </lineage>
</organism>
<evidence type="ECO:0000313" key="2">
    <source>
        <dbReference type="Proteomes" id="UP000619788"/>
    </source>
</evidence>
<dbReference type="Proteomes" id="UP000619788">
    <property type="component" value="Unassembled WGS sequence"/>
</dbReference>
<proteinExistence type="predicted"/>
<protein>
    <submittedName>
        <fullName evidence="1">Uncharacterized protein</fullName>
    </submittedName>
</protein>
<dbReference type="EMBL" id="BOOJ01000055">
    <property type="protein sequence ID" value="GIH95730.1"/>
    <property type="molecule type" value="Genomic_DNA"/>
</dbReference>
<evidence type="ECO:0000313" key="1">
    <source>
        <dbReference type="EMBL" id="GIH95730.1"/>
    </source>
</evidence>
<gene>
    <name evidence="1" type="ORF">Psi01_63600</name>
</gene>
<dbReference type="RefSeq" id="WP_204067812.1">
    <property type="nucleotide sequence ID" value="NZ_BOOJ01000055.1"/>
</dbReference>
<dbReference type="AlphaFoldDB" id="A0A8J3SM48"/>
<comment type="caution">
    <text evidence="1">The sequence shown here is derived from an EMBL/GenBank/DDBJ whole genome shotgun (WGS) entry which is preliminary data.</text>
</comment>
<accession>A0A8J3SM48</accession>